<evidence type="ECO:0000256" key="1">
    <source>
        <dbReference type="ARBA" id="ARBA00004496"/>
    </source>
</evidence>
<proteinExistence type="inferred from homology"/>
<dbReference type="GO" id="GO:0043023">
    <property type="term" value="F:ribosomal large subunit binding"/>
    <property type="evidence" value="ECO:0007669"/>
    <property type="project" value="TreeGrafter"/>
</dbReference>
<dbReference type="GO" id="GO:0005737">
    <property type="term" value="C:cytoplasm"/>
    <property type="evidence" value="ECO:0007669"/>
    <property type="project" value="UniProtKB-SubCell"/>
</dbReference>
<dbReference type="Gene3D" id="3.30.1360.40">
    <property type="match status" value="1"/>
</dbReference>
<dbReference type="NCBIfam" id="TIGR00496">
    <property type="entry name" value="frr"/>
    <property type="match status" value="1"/>
</dbReference>
<dbReference type="EMBL" id="HBGB01030223">
    <property type="protein sequence ID" value="CAD9062661.1"/>
    <property type="molecule type" value="Transcribed_RNA"/>
</dbReference>
<dbReference type="GO" id="GO:0006412">
    <property type="term" value="P:translation"/>
    <property type="evidence" value="ECO:0007669"/>
    <property type="project" value="UniProtKB-KW"/>
</dbReference>
<dbReference type="AlphaFoldDB" id="A0A7S1K4V1"/>
<keyword evidence="3" id="KW-0963">Cytoplasm</keyword>
<dbReference type="InterPro" id="IPR023584">
    <property type="entry name" value="Ribosome_recyc_fac_dom"/>
</dbReference>
<dbReference type="PANTHER" id="PTHR20982">
    <property type="entry name" value="RIBOSOME RECYCLING FACTOR"/>
    <property type="match status" value="1"/>
</dbReference>
<dbReference type="FunFam" id="3.30.1360.40:FF:000001">
    <property type="entry name" value="Ribosome-recycling factor"/>
    <property type="match status" value="1"/>
</dbReference>
<evidence type="ECO:0000313" key="6">
    <source>
        <dbReference type="EMBL" id="CAD9062661.1"/>
    </source>
</evidence>
<evidence type="ECO:0000256" key="2">
    <source>
        <dbReference type="ARBA" id="ARBA00005912"/>
    </source>
</evidence>
<evidence type="ECO:0000256" key="4">
    <source>
        <dbReference type="ARBA" id="ARBA00022917"/>
    </source>
</evidence>
<dbReference type="SUPFAM" id="SSF55194">
    <property type="entry name" value="Ribosome recycling factor, RRF"/>
    <property type="match status" value="1"/>
</dbReference>
<keyword evidence="4" id="KW-0648">Protein biosynthesis</keyword>
<feature type="domain" description="Ribosome recycling factor" evidence="5">
    <location>
        <begin position="80"/>
        <end position="243"/>
    </location>
</feature>
<comment type="subcellular location">
    <subcellularLocation>
        <location evidence="1">Cytoplasm</location>
    </subcellularLocation>
</comment>
<dbReference type="PANTHER" id="PTHR20982:SF3">
    <property type="entry name" value="MITOCHONDRIAL RIBOSOME RECYCLING FACTOR PSEUDO 1"/>
    <property type="match status" value="1"/>
</dbReference>
<evidence type="ECO:0000256" key="3">
    <source>
        <dbReference type="ARBA" id="ARBA00022490"/>
    </source>
</evidence>
<reference evidence="6" key="1">
    <citation type="submission" date="2021-01" db="EMBL/GenBank/DDBJ databases">
        <authorList>
            <person name="Corre E."/>
            <person name="Pelletier E."/>
            <person name="Niang G."/>
            <person name="Scheremetjew M."/>
            <person name="Finn R."/>
            <person name="Kale V."/>
            <person name="Holt S."/>
            <person name="Cochrane G."/>
            <person name="Meng A."/>
            <person name="Brown T."/>
            <person name="Cohen L."/>
        </authorList>
    </citation>
    <scope>NUCLEOTIDE SEQUENCE</scope>
    <source>
        <strain evidence="6">CCMP3346</strain>
    </source>
</reference>
<sequence length="245" mass="27602">MAASASLRVSMALCLIDHLLGYRHSFAFLPPSRLWRSHLPLHVSRHRSASGVWMQEDGPSMANEYLLDGEERMQKSLDALRNNLATLRTGRANPGMLDRISIEYYGTPTPLKQLASYGAPDASTLRIDPYDKSVIPVIEKAILQSELGLTPNSDGKCIRLNVPAMTEDRRKGIAKQAKQIAEDSRVAIRNIRRDVVDSIKKMEKDSELSEDQSKDFQGEAQKLTDKFVKEIDETYKIKDKEIMTV</sequence>
<dbReference type="Pfam" id="PF01765">
    <property type="entry name" value="RRF"/>
    <property type="match status" value="1"/>
</dbReference>
<gene>
    <name evidence="6" type="ORF">VBRA1451_LOCUS17731</name>
</gene>
<dbReference type="CDD" id="cd00520">
    <property type="entry name" value="RRF"/>
    <property type="match status" value="1"/>
</dbReference>
<comment type="similarity">
    <text evidence="2">Belongs to the RRF family.</text>
</comment>
<dbReference type="InterPro" id="IPR002661">
    <property type="entry name" value="Ribosome_recyc_fac"/>
</dbReference>
<protein>
    <recommendedName>
        <fullName evidence="5">Ribosome recycling factor domain-containing protein</fullName>
    </recommendedName>
</protein>
<name>A0A7S1K4V1_9ALVE</name>
<accession>A0A7S1K4V1</accession>
<organism evidence="6">
    <name type="scientific">Vitrella brassicaformis</name>
    <dbReference type="NCBI Taxonomy" id="1169539"/>
    <lineage>
        <taxon>Eukaryota</taxon>
        <taxon>Sar</taxon>
        <taxon>Alveolata</taxon>
        <taxon>Colpodellida</taxon>
        <taxon>Vitrellaceae</taxon>
        <taxon>Vitrella</taxon>
    </lineage>
</organism>
<evidence type="ECO:0000259" key="5">
    <source>
        <dbReference type="Pfam" id="PF01765"/>
    </source>
</evidence>
<dbReference type="Gene3D" id="1.10.132.20">
    <property type="entry name" value="Ribosome-recycling factor"/>
    <property type="match status" value="1"/>
</dbReference>
<dbReference type="FunFam" id="1.10.132.20:FF:000001">
    <property type="entry name" value="Ribosome-recycling factor"/>
    <property type="match status" value="1"/>
</dbReference>
<dbReference type="InterPro" id="IPR036191">
    <property type="entry name" value="RRF_sf"/>
</dbReference>
<dbReference type="HAMAP" id="MF_00040">
    <property type="entry name" value="RRF"/>
    <property type="match status" value="1"/>
</dbReference>